<comment type="caution">
    <text evidence="3">The sequence shown here is derived from an EMBL/GenBank/DDBJ whole genome shotgun (WGS) entry which is preliminary data.</text>
</comment>
<accession>A0AAN5C869</accession>
<protein>
    <submittedName>
        <fullName evidence="3">Uncharacterized protein</fullName>
    </submittedName>
</protein>
<sequence length="317" mass="32415">VLIEKTESHVVVGLLLGLLLLRCGGCGGSSCCDGSSGSSEGSGVGEVGLDLLGLLEGDVGDGRDSEHVLESGGEGVGHGSSRGVLDGKRHGGNVADSLEEAGTELRGGEVEDLRGVDRSVVVDLEDNQTVRERGDSQHVEQGSLGSSDLVAGGDEVDLNEDLNGSSGDLGGDLESLEERGLLRSHSGVLGRQLHVARGDGSSLGGGSLGILEKLVTDLGQVLLGEDESDILDDVREELLKSGVLGHLGANGLADHGVLSHQNDGMIAHGVTDLLHLLGSDIVDTDDEALGVLIEELADLGEVVRLPGRFVFSNHLGG</sequence>
<dbReference type="Proteomes" id="UP001328107">
    <property type="component" value="Unassembled WGS sequence"/>
</dbReference>
<feature type="signal peptide" evidence="2">
    <location>
        <begin position="1"/>
        <end position="28"/>
    </location>
</feature>
<evidence type="ECO:0000256" key="1">
    <source>
        <dbReference type="SAM" id="MobiDB-lite"/>
    </source>
</evidence>
<evidence type="ECO:0000256" key="2">
    <source>
        <dbReference type="SAM" id="SignalP"/>
    </source>
</evidence>
<evidence type="ECO:0000313" key="4">
    <source>
        <dbReference type="Proteomes" id="UP001328107"/>
    </source>
</evidence>
<reference evidence="4" key="1">
    <citation type="submission" date="2022-10" db="EMBL/GenBank/DDBJ databases">
        <title>Genome assembly of Pristionchus species.</title>
        <authorList>
            <person name="Yoshida K."/>
            <person name="Sommer R.J."/>
        </authorList>
    </citation>
    <scope>NUCLEOTIDE SEQUENCE [LARGE SCALE GENOMIC DNA]</scope>
    <source>
        <strain evidence="4">RS5460</strain>
    </source>
</reference>
<feature type="region of interest" description="Disordered" evidence="1">
    <location>
        <begin position="62"/>
        <end position="110"/>
    </location>
</feature>
<name>A0AAN5C869_9BILA</name>
<keyword evidence="4" id="KW-1185">Reference proteome</keyword>
<keyword evidence="2" id="KW-0732">Signal</keyword>
<feature type="non-terminal residue" evidence="3">
    <location>
        <position position="1"/>
    </location>
</feature>
<gene>
    <name evidence="3" type="ORF">PMAYCL1PPCAC_03677</name>
</gene>
<feature type="chain" id="PRO_5043023675" evidence="2">
    <location>
        <begin position="29"/>
        <end position="317"/>
    </location>
</feature>
<dbReference type="EMBL" id="BTRK01000001">
    <property type="protein sequence ID" value="GMR33482.1"/>
    <property type="molecule type" value="Genomic_DNA"/>
</dbReference>
<evidence type="ECO:0000313" key="3">
    <source>
        <dbReference type="EMBL" id="GMR33482.1"/>
    </source>
</evidence>
<feature type="region of interest" description="Disordered" evidence="1">
    <location>
        <begin position="130"/>
        <end position="155"/>
    </location>
</feature>
<dbReference type="AlphaFoldDB" id="A0AAN5C869"/>
<organism evidence="3 4">
    <name type="scientific">Pristionchus mayeri</name>
    <dbReference type="NCBI Taxonomy" id="1317129"/>
    <lineage>
        <taxon>Eukaryota</taxon>
        <taxon>Metazoa</taxon>
        <taxon>Ecdysozoa</taxon>
        <taxon>Nematoda</taxon>
        <taxon>Chromadorea</taxon>
        <taxon>Rhabditida</taxon>
        <taxon>Rhabditina</taxon>
        <taxon>Diplogasteromorpha</taxon>
        <taxon>Diplogasteroidea</taxon>
        <taxon>Neodiplogasteridae</taxon>
        <taxon>Pristionchus</taxon>
    </lineage>
</organism>
<proteinExistence type="predicted"/>